<gene>
    <name evidence="2" type="ORF">QUW28_02640</name>
</gene>
<reference evidence="3" key="1">
    <citation type="submission" date="2023-06" db="EMBL/GenBank/DDBJ databases">
        <title>Identification and characterization of horizontal gene transfer across gut microbiota members of farm animals based on homology search.</title>
        <authorList>
            <person name="Zeman M."/>
            <person name="Kubasova T."/>
            <person name="Jahodarova E."/>
            <person name="Nykrynova M."/>
            <person name="Rychlik I."/>
        </authorList>
    </citation>
    <scope>NUCLEOTIDE SEQUENCE [LARGE SCALE GENOMIC DNA]</scope>
    <source>
        <strain evidence="3">154_Feed</strain>
    </source>
</reference>
<dbReference type="InterPro" id="IPR013830">
    <property type="entry name" value="SGNH_hydro"/>
</dbReference>
<dbReference type="InterPro" id="IPR036514">
    <property type="entry name" value="SGNH_hydro_sf"/>
</dbReference>
<evidence type="ECO:0000259" key="1">
    <source>
        <dbReference type="Pfam" id="PF13472"/>
    </source>
</evidence>
<dbReference type="Gene3D" id="3.40.50.1110">
    <property type="entry name" value="SGNH hydrolase"/>
    <property type="match status" value="1"/>
</dbReference>
<organism evidence="2 3">
    <name type="scientific">Enorma phocaeensis</name>
    <dbReference type="NCBI Taxonomy" id="1871019"/>
    <lineage>
        <taxon>Bacteria</taxon>
        <taxon>Bacillati</taxon>
        <taxon>Actinomycetota</taxon>
        <taxon>Coriobacteriia</taxon>
        <taxon>Coriobacteriales</taxon>
        <taxon>Coriobacteriaceae</taxon>
        <taxon>Enorma</taxon>
    </lineage>
</organism>
<proteinExistence type="predicted"/>
<name>A0ABT7V7C7_9ACTN</name>
<evidence type="ECO:0000313" key="2">
    <source>
        <dbReference type="EMBL" id="MDM8274402.1"/>
    </source>
</evidence>
<comment type="caution">
    <text evidence="2">The sequence shown here is derived from an EMBL/GenBank/DDBJ whole genome shotgun (WGS) entry which is preliminary data.</text>
</comment>
<sequence length="220" mass="24818">MRENMSYNPRYFQLREAQLSRMLAVVRQNRAAVPGGVVFFGDSLTETYPIERCFSHVAHLYNCGIAGAVSEELLWIVDEAVIKYRPAVVVLMVGINDLGNTVMASPREIALHVKEIVDLILGNCPETKVLLWSTLPCVEELWGYRQVPGIRCNDLVRMIFEQERELIRDDRVTLVDVFPAFVDERGGVLGELYRDGLHLNDEGFDRLTGLLAPEIGKLLG</sequence>
<feature type="domain" description="SGNH hydrolase-type esterase" evidence="1">
    <location>
        <begin position="39"/>
        <end position="204"/>
    </location>
</feature>
<keyword evidence="3" id="KW-1185">Reference proteome</keyword>
<evidence type="ECO:0000313" key="3">
    <source>
        <dbReference type="Proteomes" id="UP001529421"/>
    </source>
</evidence>
<dbReference type="SUPFAM" id="SSF52266">
    <property type="entry name" value="SGNH hydrolase"/>
    <property type="match status" value="1"/>
</dbReference>
<dbReference type="PANTHER" id="PTHR30383">
    <property type="entry name" value="THIOESTERASE 1/PROTEASE 1/LYSOPHOSPHOLIPASE L1"/>
    <property type="match status" value="1"/>
</dbReference>
<dbReference type="Pfam" id="PF13472">
    <property type="entry name" value="Lipase_GDSL_2"/>
    <property type="match status" value="1"/>
</dbReference>
<dbReference type="InterPro" id="IPR051532">
    <property type="entry name" value="Ester_Hydrolysis_Enzymes"/>
</dbReference>
<dbReference type="Proteomes" id="UP001529421">
    <property type="component" value="Unassembled WGS sequence"/>
</dbReference>
<dbReference type="RefSeq" id="WP_289544368.1">
    <property type="nucleotide sequence ID" value="NZ_JAUDDZ010000002.1"/>
</dbReference>
<protein>
    <submittedName>
        <fullName evidence="2">GDSL-type esterase/lipase family protein</fullName>
    </submittedName>
</protein>
<accession>A0ABT7V7C7</accession>
<dbReference type="EMBL" id="JAUDDZ010000002">
    <property type="protein sequence ID" value="MDM8274402.1"/>
    <property type="molecule type" value="Genomic_DNA"/>
</dbReference>